<dbReference type="Proteomes" id="UP000005408">
    <property type="component" value="Unassembled WGS sequence"/>
</dbReference>
<evidence type="ECO:0000313" key="1">
    <source>
        <dbReference type="EnsemblMetazoa" id="G8280.1:cds"/>
    </source>
</evidence>
<organism evidence="1 2">
    <name type="scientific">Magallana gigas</name>
    <name type="common">Pacific oyster</name>
    <name type="synonym">Crassostrea gigas</name>
    <dbReference type="NCBI Taxonomy" id="29159"/>
    <lineage>
        <taxon>Eukaryota</taxon>
        <taxon>Metazoa</taxon>
        <taxon>Spiralia</taxon>
        <taxon>Lophotrochozoa</taxon>
        <taxon>Mollusca</taxon>
        <taxon>Bivalvia</taxon>
        <taxon>Autobranchia</taxon>
        <taxon>Pteriomorphia</taxon>
        <taxon>Ostreida</taxon>
        <taxon>Ostreoidea</taxon>
        <taxon>Ostreidae</taxon>
        <taxon>Magallana</taxon>
    </lineage>
</organism>
<proteinExistence type="predicted"/>
<accession>A0A8W8NUH5</accession>
<protein>
    <submittedName>
        <fullName evidence="1">Uncharacterized protein</fullName>
    </submittedName>
</protein>
<sequence length="99" mass="11308">MPLQDTRTVHRNKLAALDHNGHLARETKINKDGSVRCIVRRKLDDEEGNSGNIVLEADDPRRISKTLVRIPPLPIAQLVKERKSRFEDPDNTLDNSWDS</sequence>
<dbReference type="AlphaFoldDB" id="A0A8W8NUH5"/>
<dbReference type="EnsemblMetazoa" id="G8280.1">
    <property type="protein sequence ID" value="G8280.1:cds"/>
    <property type="gene ID" value="G8280"/>
</dbReference>
<name>A0A8W8NUH5_MAGGI</name>
<evidence type="ECO:0000313" key="2">
    <source>
        <dbReference type="Proteomes" id="UP000005408"/>
    </source>
</evidence>
<keyword evidence="2" id="KW-1185">Reference proteome</keyword>
<reference evidence="1" key="1">
    <citation type="submission" date="2022-08" db="UniProtKB">
        <authorList>
            <consortium name="EnsemblMetazoa"/>
        </authorList>
    </citation>
    <scope>IDENTIFICATION</scope>
    <source>
        <strain evidence="1">05x7-T-G4-1.051#20</strain>
    </source>
</reference>